<dbReference type="SUPFAM" id="SSF53335">
    <property type="entry name" value="S-adenosyl-L-methionine-dependent methyltransferases"/>
    <property type="match status" value="1"/>
</dbReference>
<dbReference type="GO" id="GO:0009307">
    <property type="term" value="P:DNA restriction-modification system"/>
    <property type="evidence" value="ECO:0007669"/>
    <property type="project" value="UniProtKB-KW"/>
</dbReference>
<sequence length="773" mass="90464">MLDIISNREIKETPEEIVRQEYIKVLINDYGYKVEDITLEYSVKKSPSDTRRSLPVDIAIKENGTSKIFVETKKTEYQEGFIQLKNYMDFESDVTWGVWTNGSDTRYIKKIIKNGKIDYIERNNIPKKYFADVSEQIKKKDLITATNLQIIFRRIRAYLASSEVGTTRDENIAKEIINVVLCKVYIEKFTPSDEYYEFYANQDDDKKTAQRIKHIFEKVKNKYDEVFSFRDEITLTNQSLAYIVSQLQIYSLTDSSRNVLSDAFESIVGYSLKGEKGQFFTPKNIIKLMVHLIKPQKQHKIIDPACGSGGFLIESMLYVWENISNIGISDLAKQEDQRDYAMKKIFGIEKDDFLAKFCKAYMAVIGDGKSGIKILNSLSTPKMLEQHDINLASFDLVLTNPPFGKEISIENDLKSQYCSSKVDIAFLQRALDLVKPKGILGIILSEVVFHAPTYKKFRDLFFKNNKILSIIDLPHDTFRPFNNAKCVALILQKEKNSNHKNLIKMINLKEIGHTPQGNIKYIFDYDKNIITDELADDVPSVIKLLEENNFNNHFIKEIEQKRVIDEDVYIPRYYFELSKPNKENFITIENLISENILESFEGHGSPSSHFKGKGEYPYVRVKDIVNLEININVMDSIPEFEYIRLKWKERKLREKDIVFVRRGSYRIGDVGFVYKKDINSIYTKELQFFRVVDEKNKYYITKNNLLSLLRSKEVRKQLENLIFMDTTLPTIYKRWLKIKLPLYNEQDMELLDKKMSSAYNKRQEFWDILNRSD</sequence>
<dbReference type="PANTHER" id="PTHR42998">
    <property type="entry name" value="TYPE I RESTRICTION ENZYME HINDVIIP M PROTEIN-RELATED"/>
    <property type="match status" value="1"/>
</dbReference>
<keyword evidence="5" id="KW-0540">Nuclease</keyword>
<dbReference type="PRINTS" id="PR00507">
    <property type="entry name" value="N12N6MTFRASE"/>
</dbReference>
<dbReference type="CDD" id="cd02440">
    <property type="entry name" value="AdoMet_MTases"/>
    <property type="match status" value="1"/>
</dbReference>
<keyword evidence="5" id="KW-0255">Endonuclease</keyword>
<dbReference type="Pfam" id="PF02384">
    <property type="entry name" value="N6_Mtase"/>
    <property type="match status" value="1"/>
</dbReference>
<dbReference type="Proteomes" id="UP000236895">
    <property type="component" value="Unassembled WGS sequence"/>
</dbReference>
<dbReference type="Gene3D" id="3.40.50.150">
    <property type="entry name" value="Vaccinia Virus protein VP39"/>
    <property type="match status" value="1"/>
</dbReference>
<organism evidence="5 6">
    <name type="scientific">Candidatus Liberibacter solanacearum</name>
    <dbReference type="NCBI Taxonomy" id="556287"/>
    <lineage>
        <taxon>Bacteria</taxon>
        <taxon>Pseudomonadati</taxon>
        <taxon>Pseudomonadota</taxon>
        <taxon>Alphaproteobacteria</taxon>
        <taxon>Hyphomicrobiales</taxon>
        <taxon>Rhizobiaceae</taxon>
        <taxon>Liberibacter</taxon>
    </lineage>
</organism>
<evidence type="ECO:0000259" key="3">
    <source>
        <dbReference type="Pfam" id="PF02384"/>
    </source>
</evidence>
<protein>
    <submittedName>
        <fullName evidence="5">Restriction endonuclease subunit M</fullName>
    </submittedName>
</protein>
<evidence type="ECO:0000256" key="2">
    <source>
        <dbReference type="ARBA" id="ARBA00022747"/>
    </source>
</evidence>
<dbReference type="EMBL" id="PKRU02000017">
    <property type="protein sequence ID" value="RPD37223.1"/>
    <property type="molecule type" value="Genomic_DNA"/>
</dbReference>
<dbReference type="AlphaFoldDB" id="A0A3R7NPW1"/>
<feature type="domain" description="Type I restriction enzyme R protein N-terminal" evidence="4">
    <location>
        <begin position="14"/>
        <end position="120"/>
    </location>
</feature>
<feature type="domain" description="DNA methylase adenine-specific" evidence="3">
    <location>
        <begin position="256"/>
        <end position="567"/>
    </location>
</feature>
<gene>
    <name evidence="5" type="ORF">C0030_003435</name>
</gene>
<dbReference type="GO" id="GO:0008170">
    <property type="term" value="F:N-methyltransferase activity"/>
    <property type="evidence" value="ECO:0007669"/>
    <property type="project" value="InterPro"/>
</dbReference>
<accession>A0A3R7NPW1</accession>
<dbReference type="InterPro" id="IPR052916">
    <property type="entry name" value="Type-I_RE_MTase_Subunit"/>
</dbReference>
<evidence type="ECO:0000256" key="1">
    <source>
        <dbReference type="ARBA" id="ARBA00006594"/>
    </source>
</evidence>
<reference evidence="5 6" key="1">
    <citation type="submission" date="2018-11" db="EMBL/GenBank/DDBJ databases">
        <title>Genome Analysis of Haplotype D of Candidatus Liberibacter Solanacearum.</title>
        <authorList>
            <person name="Katsir L."/>
            <person name="Ruan Z."/>
            <person name="Santos Garcia D."/>
            <person name="Piasezky A."/>
            <person name="Jiang J."/>
            <person name="Sela N."/>
            <person name="Freilich S."/>
            <person name="Bahar O."/>
        </authorList>
    </citation>
    <scope>NUCLEOTIDE SEQUENCE [LARGE SCALE GENOMIC DNA]</scope>
    <source>
        <strain evidence="6">haplotype D1</strain>
    </source>
</reference>
<dbReference type="RefSeq" id="WP_103847505.1">
    <property type="nucleotide sequence ID" value="NZ_PKRU02000017.1"/>
</dbReference>
<comment type="similarity">
    <text evidence="1">Belongs to the N(4)/N(6)-methyltransferase family.</text>
</comment>
<dbReference type="Pfam" id="PF13588">
    <property type="entry name" value="HSDR_N_2"/>
    <property type="match status" value="1"/>
</dbReference>
<evidence type="ECO:0000313" key="5">
    <source>
        <dbReference type="EMBL" id="RPD37223.1"/>
    </source>
</evidence>
<keyword evidence="5" id="KW-0378">Hydrolase</keyword>
<dbReference type="GO" id="GO:0004519">
    <property type="term" value="F:endonuclease activity"/>
    <property type="evidence" value="ECO:0007669"/>
    <property type="project" value="UniProtKB-KW"/>
</dbReference>
<dbReference type="PANTHER" id="PTHR42998:SF1">
    <property type="entry name" value="TYPE I RESTRICTION ENZYME HINDI METHYLASE SUBUNIT"/>
    <property type="match status" value="1"/>
</dbReference>
<evidence type="ECO:0000259" key="4">
    <source>
        <dbReference type="Pfam" id="PF13588"/>
    </source>
</evidence>
<evidence type="ECO:0000313" key="6">
    <source>
        <dbReference type="Proteomes" id="UP000236895"/>
    </source>
</evidence>
<comment type="caution">
    <text evidence="5">The sequence shown here is derived from an EMBL/GenBank/DDBJ whole genome shotgun (WGS) entry which is preliminary data.</text>
</comment>
<dbReference type="GO" id="GO:0003677">
    <property type="term" value="F:DNA binding"/>
    <property type="evidence" value="ECO:0007669"/>
    <property type="project" value="InterPro"/>
</dbReference>
<name>A0A3R7NPW1_9HYPH</name>
<dbReference type="InterPro" id="IPR003356">
    <property type="entry name" value="DNA_methylase_A-5"/>
</dbReference>
<dbReference type="SUPFAM" id="SSF116734">
    <property type="entry name" value="DNA methylase specificity domain"/>
    <property type="match status" value="1"/>
</dbReference>
<keyword evidence="2" id="KW-0680">Restriction system</keyword>
<dbReference type="PROSITE" id="PS00092">
    <property type="entry name" value="N6_MTASE"/>
    <property type="match status" value="1"/>
</dbReference>
<dbReference type="InterPro" id="IPR002052">
    <property type="entry name" value="DNA_methylase_N6_adenine_CS"/>
</dbReference>
<dbReference type="InterPro" id="IPR029063">
    <property type="entry name" value="SAM-dependent_MTases_sf"/>
</dbReference>
<dbReference type="GO" id="GO:0032259">
    <property type="term" value="P:methylation"/>
    <property type="evidence" value="ECO:0007669"/>
    <property type="project" value="InterPro"/>
</dbReference>
<proteinExistence type="inferred from homology"/>
<dbReference type="InterPro" id="IPR029464">
    <property type="entry name" value="HSDR_N"/>
</dbReference>